<dbReference type="Proteomes" id="UP000218287">
    <property type="component" value="Plasmid Plasmid2 dna"/>
</dbReference>
<keyword evidence="2" id="KW-1185">Reference proteome</keyword>
<accession>A0A1Z4GR58</accession>
<dbReference type="AlphaFoldDB" id="A0A1Z4GR58"/>
<dbReference type="OrthoDB" id="9897941at2"/>
<dbReference type="EMBL" id="AP018176">
    <property type="protein sequence ID" value="BAY20001.1"/>
    <property type="molecule type" value="Genomic_DNA"/>
</dbReference>
<proteinExistence type="predicted"/>
<name>A0A1Z4GR58_9CYAN</name>
<sequence>MTIKKPSRSNEKQPKQADIERVINAGSPPSIADEVNDTPKEVRFQMAIPEELCNLIDDARKLTKTSRRAWLLTAAQEKLEREGRL</sequence>
<keyword evidence="1" id="KW-0614">Plasmid</keyword>
<reference evidence="1 2" key="1">
    <citation type="submission" date="2017-06" db="EMBL/GenBank/DDBJ databases">
        <title>Genome sequencing of cyanobaciteial culture collection at National Institute for Environmental Studies (NIES).</title>
        <authorList>
            <person name="Hirose Y."/>
            <person name="Shimura Y."/>
            <person name="Fujisawa T."/>
            <person name="Nakamura Y."/>
            <person name="Kawachi M."/>
        </authorList>
    </citation>
    <scope>NUCLEOTIDE SEQUENCE [LARGE SCALE GENOMIC DNA]</scope>
    <source>
        <strain evidence="1 2">NIES-21</strain>
        <plasmid evidence="2">Plasmid2 dna</plasmid>
    </source>
</reference>
<evidence type="ECO:0000313" key="1">
    <source>
        <dbReference type="EMBL" id="BAY20001.1"/>
    </source>
</evidence>
<protein>
    <submittedName>
        <fullName evidence="1">Uncharacterized protein</fullName>
    </submittedName>
</protein>
<geneLocation type="plasmid" evidence="2">
    <name>Plasmid2 dna</name>
</geneLocation>
<gene>
    <name evidence="1" type="ORF">NIES21_58710</name>
</gene>
<evidence type="ECO:0000313" key="2">
    <source>
        <dbReference type="Proteomes" id="UP000218287"/>
    </source>
</evidence>
<organism evidence="1 2">
    <name type="scientific">Anabaenopsis circularis NIES-21</name>
    <dbReference type="NCBI Taxonomy" id="1085406"/>
    <lineage>
        <taxon>Bacteria</taxon>
        <taxon>Bacillati</taxon>
        <taxon>Cyanobacteriota</taxon>
        <taxon>Cyanophyceae</taxon>
        <taxon>Nostocales</taxon>
        <taxon>Nodulariaceae</taxon>
        <taxon>Anabaenopsis</taxon>
    </lineage>
</organism>